<evidence type="ECO:0000256" key="1">
    <source>
        <dbReference type="SAM" id="MobiDB-lite"/>
    </source>
</evidence>
<comment type="caution">
    <text evidence="2">The sequence shown here is derived from an EMBL/GenBank/DDBJ whole genome shotgun (WGS) entry which is preliminary data.</text>
</comment>
<dbReference type="Proteomes" id="UP001206639">
    <property type="component" value="Unassembled WGS sequence"/>
</dbReference>
<dbReference type="RefSeq" id="WP_260995848.1">
    <property type="nucleotide sequence ID" value="NZ_JAODWD010000006.1"/>
</dbReference>
<evidence type="ECO:0000313" key="2">
    <source>
        <dbReference type="EMBL" id="MCT7661347.1"/>
    </source>
</evidence>
<gene>
    <name evidence="2" type="ORF">N4S67_23355</name>
</gene>
<sequence length="82" mass="8699">MKLLDNAKSTADRLLSGARGKKVAHDEKAESDVAADSHVAGSRAGDDESEGEYVGRTSPQFDAETQQSGAEARSEAKRLAHE</sequence>
<evidence type="ECO:0000313" key="3">
    <source>
        <dbReference type="Proteomes" id="UP001206639"/>
    </source>
</evidence>
<protein>
    <recommendedName>
        <fullName evidence="4">Antitoxin</fullName>
    </recommendedName>
</protein>
<organism evidence="2 3">
    <name type="scientific">Mycobacterium deserti</name>
    <dbReference type="NCBI Taxonomy" id="2978347"/>
    <lineage>
        <taxon>Bacteria</taxon>
        <taxon>Bacillati</taxon>
        <taxon>Actinomycetota</taxon>
        <taxon>Actinomycetes</taxon>
        <taxon>Mycobacteriales</taxon>
        <taxon>Mycobacteriaceae</taxon>
        <taxon>Mycobacterium</taxon>
    </lineage>
</organism>
<dbReference type="EMBL" id="JAODWD010000006">
    <property type="protein sequence ID" value="MCT7661347.1"/>
    <property type="molecule type" value="Genomic_DNA"/>
</dbReference>
<feature type="compositionally biased region" description="Basic and acidic residues" evidence="1">
    <location>
        <begin position="72"/>
        <end position="82"/>
    </location>
</feature>
<proteinExistence type="predicted"/>
<reference evidence="3" key="1">
    <citation type="submission" date="2023-07" db="EMBL/GenBank/DDBJ databases">
        <authorList>
            <person name="Deng Y."/>
            <person name="Zhang Y.-Q."/>
        </authorList>
    </citation>
    <scope>NUCLEOTIDE SEQUENCE [LARGE SCALE GENOMIC DNA]</scope>
    <source>
        <strain evidence="3">CPCC 205710</strain>
    </source>
</reference>
<feature type="compositionally biased region" description="Polar residues" evidence="1">
    <location>
        <begin position="57"/>
        <end position="69"/>
    </location>
</feature>
<name>A0ABT2MGG1_9MYCO</name>
<accession>A0ABT2MGG1</accession>
<keyword evidence="3" id="KW-1185">Reference proteome</keyword>
<feature type="region of interest" description="Disordered" evidence="1">
    <location>
        <begin position="1"/>
        <end position="82"/>
    </location>
</feature>
<evidence type="ECO:0008006" key="4">
    <source>
        <dbReference type="Google" id="ProtNLM"/>
    </source>
</evidence>